<proteinExistence type="predicted"/>
<dbReference type="STRING" id="1343740.M271_34565"/>
<dbReference type="Gene3D" id="3.50.50.60">
    <property type="entry name" value="FAD/NAD(P)-binding domain"/>
    <property type="match status" value="1"/>
</dbReference>
<protein>
    <recommendedName>
        <fullName evidence="3">Pyridine nucleotide-disulfide oxidoreductase</fullName>
    </recommendedName>
</protein>
<evidence type="ECO:0008006" key="3">
    <source>
        <dbReference type="Google" id="ProtNLM"/>
    </source>
</evidence>
<dbReference type="PANTHER" id="PTHR43422">
    <property type="entry name" value="THIAMINE THIAZOLE SYNTHASE"/>
    <property type="match status" value="1"/>
</dbReference>
<evidence type="ECO:0000313" key="1">
    <source>
        <dbReference type="EMBL" id="RLV78520.1"/>
    </source>
</evidence>
<dbReference type="AlphaFoldDB" id="A0A3L8RG31"/>
<name>A0A3L8RG31_STRRN</name>
<dbReference type="InterPro" id="IPR036188">
    <property type="entry name" value="FAD/NAD-bd_sf"/>
</dbReference>
<dbReference type="Proteomes" id="UP000281594">
    <property type="component" value="Unassembled WGS sequence"/>
</dbReference>
<dbReference type="RefSeq" id="WP_121824138.1">
    <property type="nucleotide sequence ID" value="NC_022785.1"/>
</dbReference>
<accession>A0A3L8RG31</accession>
<reference evidence="1 2" key="1">
    <citation type="journal article" date="2018" name="J. Biol. Chem.">
        <title>Discovery of the actinoplanic acid pathway in Streptomyces rapamycinicus reveals a genetically conserved synergism with rapamycin.</title>
        <authorList>
            <person name="Mrak P."/>
            <person name="Krastel P."/>
            <person name="Pivk Lukancic P."/>
            <person name="Tao J."/>
            <person name="Pistorius D."/>
            <person name="Moore C.M."/>
        </authorList>
    </citation>
    <scope>NUCLEOTIDE SEQUENCE [LARGE SCALE GENOMIC DNA]</scope>
    <source>
        <strain evidence="1 2">NRRL 5491</strain>
    </source>
</reference>
<evidence type="ECO:0000313" key="2">
    <source>
        <dbReference type="Proteomes" id="UP000281594"/>
    </source>
</evidence>
<organism evidence="1 2">
    <name type="scientific">Streptomyces rapamycinicus (strain ATCC 29253 / DSM 41530 / NRRL 5491 / AYB-994)</name>
    <name type="common">Streptomyces hygroscopicus (strain ATCC 29253)</name>
    <dbReference type="NCBI Taxonomy" id="1343740"/>
    <lineage>
        <taxon>Bacteria</taxon>
        <taxon>Bacillati</taxon>
        <taxon>Actinomycetota</taxon>
        <taxon>Actinomycetes</taxon>
        <taxon>Kitasatosporales</taxon>
        <taxon>Streptomycetaceae</taxon>
        <taxon>Streptomyces</taxon>
        <taxon>Streptomyces violaceusniger group</taxon>
    </lineage>
</organism>
<comment type="caution">
    <text evidence="1">The sequence shown here is derived from an EMBL/GenBank/DDBJ whole genome shotgun (WGS) entry which is preliminary data.</text>
</comment>
<dbReference type="SUPFAM" id="SSF51905">
    <property type="entry name" value="FAD/NAD(P)-binding domain"/>
    <property type="match status" value="1"/>
</dbReference>
<sequence length="466" mass="49694">MRTPAHAVVLGGGLAGTLAAVALSSHMDKVTIVERHHLPDGPGTRRGVPQARHAHLMWSGGARAIESLLPGTIRRWIAAGGRQIGVPSGLVSLTAQGWLRRGPRMQFIIICSRDLLDWVVRKEVLANDRITLAPPGRAVALLGSPARVTGVRVCDEVSGQEAELQADFVVDATGRSSQAGQWLVNLGLTAPAEKTVDSGLTYATRIFHAPKGTPADFPLINVQADHLAARPGQTATLIPIENRRWLVTLSGTRGGEPPTDASHFVDFARGVRHPIVGDLIVRAHPDSPVYSTHSTANRRRYFERLQHWPDGFVVLGDAVATYNPIYGHGMSVAARSAVALHHGLARHGMHTGAARRIQRAIAGTAEGAWSTATSQDVLYPQAIGAPPTMATRLLQRYVDRLVKTASDRPAAAAAFYGVFALSKPMAQLVSPKAALATLLGPTRPALSAPPLSDELLFFARPSSSSE</sequence>
<dbReference type="Pfam" id="PF12831">
    <property type="entry name" value="FAD_oxidored"/>
    <property type="match status" value="1"/>
</dbReference>
<dbReference type="PANTHER" id="PTHR43422:SF3">
    <property type="entry name" value="THIAMINE THIAZOLE SYNTHASE"/>
    <property type="match status" value="1"/>
</dbReference>
<dbReference type="EMBL" id="QYCY01000001">
    <property type="protein sequence ID" value="RLV78520.1"/>
    <property type="molecule type" value="Genomic_DNA"/>
</dbReference>
<gene>
    <name evidence="1" type="ORF">D3C57_109085</name>
</gene>